<keyword evidence="4" id="KW-0378">Hydrolase</keyword>
<accession>A0A9W9YAW3</accession>
<dbReference type="EMBL" id="MU827792">
    <property type="protein sequence ID" value="KAJ7330600.1"/>
    <property type="molecule type" value="Genomic_DNA"/>
</dbReference>
<keyword evidence="6" id="KW-0472">Membrane</keyword>
<proteinExistence type="inferred from homology"/>
<keyword evidence="6" id="KW-1133">Transmembrane helix</keyword>
<evidence type="ECO:0000256" key="1">
    <source>
        <dbReference type="ARBA" id="ARBA00004613"/>
    </source>
</evidence>
<protein>
    <submittedName>
        <fullName evidence="9">Acid sphingomyelinase-like phosphodiesterase 3b</fullName>
    </submittedName>
</protein>
<evidence type="ECO:0000259" key="8">
    <source>
        <dbReference type="Pfam" id="PF19272"/>
    </source>
</evidence>
<dbReference type="Gene3D" id="3.60.21.10">
    <property type="match status" value="1"/>
</dbReference>
<dbReference type="SUPFAM" id="SSF56300">
    <property type="entry name" value="Metallo-dependent phosphatases"/>
    <property type="match status" value="1"/>
</dbReference>
<dbReference type="Proteomes" id="UP001163046">
    <property type="component" value="Unassembled WGS sequence"/>
</dbReference>
<evidence type="ECO:0000259" key="7">
    <source>
        <dbReference type="Pfam" id="PF00149"/>
    </source>
</evidence>
<dbReference type="OrthoDB" id="348678at2759"/>
<evidence type="ECO:0000256" key="3">
    <source>
        <dbReference type="ARBA" id="ARBA00022525"/>
    </source>
</evidence>
<sequence>MAVSYSRNLSEDFSNADTEDLNASITEPTRWQRKTMKARVMIGVLTTICCILIVILIVTYESGRRNHANNNCSVLHADKKASDNVIKFIHLSDIHYDPFYDKTISNSLFCRRQGANSTAKYVAPYGRINCDSPALLLENSLDAIKNVSHMEGVSFIMLTGDLSGHKMWTNYAGPQRVLDNIAEVTNQTRSRFSNIPVFPMIGNNDLPGHYVLANSSDWYKKLLSYWAPLILCSGCPDDVKKPTTRAVLEESFLEGGYYNASIAGGKIVLLVLNSLYWSVAVDSSTEIVQKAARQLTWLENQLELARSRGQKVMLASHIPPGIDTYDGRPYWFSNYTSSYVNLVAKTYSELVVAQFFAHSHKDDFRLQMFEPEARNNQQDTTKSFVLLAPAISPVYHNNPAFKLMSLDTEQLSLVDYSQYYMDLVMATEFSNPVWQLDYTFSQKYPSNNKYLNADRIYELNQQLINQTSNEFWKGYAFSRETNYQPMSYSRFQLYCGMRFVQLDNFNKCVETYNVPGG</sequence>
<feature type="transmembrane region" description="Helical" evidence="6">
    <location>
        <begin position="40"/>
        <end position="60"/>
    </location>
</feature>
<evidence type="ECO:0000256" key="4">
    <source>
        <dbReference type="ARBA" id="ARBA00022801"/>
    </source>
</evidence>
<reference evidence="9" key="1">
    <citation type="submission" date="2023-01" db="EMBL/GenBank/DDBJ databases">
        <title>Genome assembly of the deep-sea coral Lophelia pertusa.</title>
        <authorList>
            <person name="Herrera S."/>
            <person name="Cordes E."/>
        </authorList>
    </citation>
    <scope>NUCLEOTIDE SEQUENCE</scope>
    <source>
        <strain evidence="9">USNM1676648</strain>
        <tissue evidence="9">Polyp</tissue>
    </source>
</reference>
<dbReference type="GO" id="GO:0005615">
    <property type="term" value="C:extracellular space"/>
    <property type="evidence" value="ECO:0007669"/>
    <property type="project" value="TreeGrafter"/>
</dbReference>
<feature type="domain" description="Calcineurin-like phosphoesterase" evidence="7">
    <location>
        <begin position="86"/>
        <end position="361"/>
    </location>
</feature>
<dbReference type="Pfam" id="PF00149">
    <property type="entry name" value="Metallophos"/>
    <property type="match status" value="1"/>
</dbReference>
<dbReference type="Pfam" id="PF19272">
    <property type="entry name" value="ASMase_C"/>
    <property type="match status" value="1"/>
</dbReference>
<evidence type="ECO:0000313" key="9">
    <source>
        <dbReference type="EMBL" id="KAJ7330600.1"/>
    </source>
</evidence>
<dbReference type="InterPro" id="IPR029052">
    <property type="entry name" value="Metallo-depent_PP-like"/>
</dbReference>
<dbReference type="GO" id="GO:0008081">
    <property type="term" value="F:phosphoric diester hydrolase activity"/>
    <property type="evidence" value="ECO:0007669"/>
    <property type="project" value="TreeGrafter"/>
</dbReference>
<feature type="domain" description="Sphingomyelin phosphodiesterase C-terminal" evidence="8">
    <location>
        <begin position="394"/>
        <end position="509"/>
    </location>
</feature>
<organism evidence="9 10">
    <name type="scientific">Desmophyllum pertusum</name>
    <dbReference type="NCBI Taxonomy" id="174260"/>
    <lineage>
        <taxon>Eukaryota</taxon>
        <taxon>Metazoa</taxon>
        <taxon>Cnidaria</taxon>
        <taxon>Anthozoa</taxon>
        <taxon>Hexacorallia</taxon>
        <taxon>Scleractinia</taxon>
        <taxon>Caryophylliina</taxon>
        <taxon>Caryophylliidae</taxon>
        <taxon>Desmophyllum</taxon>
    </lineage>
</organism>
<keyword evidence="5" id="KW-0325">Glycoprotein</keyword>
<comment type="subcellular location">
    <subcellularLocation>
        <location evidence="1">Secreted</location>
    </subcellularLocation>
</comment>
<keyword evidence="10" id="KW-1185">Reference proteome</keyword>
<name>A0A9W9YAW3_9CNID</name>
<gene>
    <name evidence="9" type="primary">SMPDL3B_2</name>
    <name evidence="9" type="ORF">OS493_022215</name>
</gene>
<dbReference type="PANTHER" id="PTHR10340:SF57">
    <property type="entry name" value="METALLOPHOS DOMAIN-CONTAINING PROTEIN"/>
    <property type="match status" value="1"/>
</dbReference>
<keyword evidence="3" id="KW-0964">Secreted</keyword>
<evidence type="ECO:0000313" key="10">
    <source>
        <dbReference type="Proteomes" id="UP001163046"/>
    </source>
</evidence>
<comment type="similarity">
    <text evidence="2">Belongs to the acid sphingomyelinase family.</text>
</comment>
<evidence type="ECO:0000256" key="6">
    <source>
        <dbReference type="SAM" id="Phobius"/>
    </source>
</evidence>
<evidence type="ECO:0000256" key="2">
    <source>
        <dbReference type="ARBA" id="ARBA00008234"/>
    </source>
</evidence>
<keyword evidence="6" id="KW-0812">Transmembrane</keyword>
<dbReference type="InterPro" id="IPR004843">
    <property type="entry name" value="Calcineurin-like_PHP"/>
</dbReference>
<evidence type="ECO:0000256" key="5">
    <source>
        <dbReference type="ARBA" id="ARBA00023180"/>
    </source>
</evidence>
<dbReference type="InterPro" id="IPR045473">
    <property type="entry name" value="ASM_C"/>
</dbReference>
<comment type="caution">
    <text evidence="9">The sequence shown here is derived from an EMBL/GenBank/DDBJ whole genome shotgun (WGS) entry which is preliminary data.</text>
</comment>
<dbReference type="AlphaFoldDB" id="A0A9W9YAW3"/>
<dbReference type="PANTHER" id="PTHR10340">
    <property type="entry name" value="SPHINGOMYELIN PHOSPHODIESTERASE"/>
    <property type="match status" value="1"/>
</dbReference>